<keyword evidence="4" id="KW-1185">Reference proteome</keyword>
<name>A0ABM5R5Q3_STRLI</name>
<organism evidence="3 4">
    <name type="scientific">Streptomyces lividans TK24</name>
    <dbReference type="NCBI Taxonomy" id="457428"/>
    <lineage>
        <taxon>Bacteria</taxon>
        <taxon>Bacillati</taxon>
        <taxon>Actinomycetota</taxon>
        <taxon>Actinomycetes</taxon>
        <taxon>Kitasatosporales</taxon>
        <taxon>Streptomycetaceae</taxon>
        <taxon>Streptomyces</taxon>
    </lineage>
</organism>
<dbReference type="Proteomes" id="UP000028682">
    <property type="component" value="Chromosome"/>
</dbReference>
<dbReference type="CDD" id="cd16936">
    <property type="entry name" value="HATPase_RsbW-like"/>
    <property type="match status" value="1"/>
</dbReference>
<dbReference type="PANTHER" id="PTHR35526:SF3">
    <property type="entry name" value="ANTI-SIGMA-F FACTOR RSBW"/>
    <property type="match status" value="1"/>
</dbReference>
<accession>A0ABM5R5Q3</accession>
<dbReference type="PANTHER" id="PTHR35526">
    <property type="entry name" value="ANTI-SIGMA-F FACTOR RSBW-RELATED"/>
    <property type="match status" value="1"/>
</dbReference>
<dbReference type="InterPro" id="IPR036890">
    <property type="entry name" value="HATPase_C_sf"/>
</dbReference>
<proteinExistence type="predicted"/>
<keyword evidence="1" id="KW-0723">Serine/threonine-protein kinase</keyword>
<keyword evidence="1" id="KW-0418">Kinase</keyword>
<evidence type="ECO:0000313" key="3">
    <source>
        <dbReference type="EMBL" id="AIJ15132.1"/>
    </source>
</evidence>
<sequence>MNHVTGPQAADVESQYHAEFALGAHSARHLRRVLRLYLVRSGLPEVAGAAELALTELVANVVRHVPGRRGRVCFLLRPGGVRVEVADGCPKLPVPAAGDALGEGGRGLVIVAAVTDRWGVTPYPDGRGKTVWFECVGTADEEGPRVVGTVRGPGREEGGGPPRGQTASVTGAFAVAGSPSPSAGASAALGPAPLSGTSFTKNDATSARTATAEPSRNAVWVPADTACW</sequence>
<dbReference type="EMBL" id="CP009124">
    <property type="protein sequence ID" value="AIJ15132.1"/>
    <property type="molecule type" value="Genomic_DNA"/>
</dbReference>
<evidence type="ECO:0000313" key="4">
    <source>
        <dbReference type="Proteomes" id="UP000028682"/>
    </source>
</evidence>
<dbReference type="Gene3D" id="3.30.565.10">
    <property type="entry name" value="Histidine kinase-like ATPase, C-terminal domain"/>
    <property type="match status" value="1"/>
</dbReference>
<keyword evidence="1" id="KW-0808">Transferase</keyword>
<evidence type="ECO:0000259" key="2">
    <source>
        <dbReference type="Pfam" id="PF13581"/>
    </source>
</evidence>
<dbReference type="InterPro" id="IPR050267">
    <property type="entry name" value="Anti-sigma-factor_SerPK"/>
</dbReference>
<evidence type="ECO:0000256" key="1">
    <source>
        <dbReference type="ARBA" id="ARBA00022527"/>
    </source>
</evidence>
<reference evidence="4" key="1">
    <citation type="submission" date="2014-08" db="EMBL/GenBank/DDBJ databases">
        <title>Complete genome sequence of Streptomyces lividans TK24.</title>
        <authorList>
            <consortium name="StrepSynth"/>
            <person name="Ruckert C."/>
            <person name="Fridjonson O.H."/>
            <person name="Lambert C."/>
            <person name="van Wezel G.P."/>
            <person name="Bernaerts K."/>
            <person name="Anne J."/>
            <person name="Economou A."/>
            <person name="Kalinowski J."/>
        </authorList>
    </citation>
    <scope>NUCLEOTIDE SEQUENCE [LARGE SCALE GENOMIC DNA]</scope>
    <source>
        <strain evidence="4">TK24</strain>
    </source>
</reference>
<gene>
    <name evidence="3" type="ORF">SLIV_20945</name>
</gene>
<dbReference type="SUPFAM" id="SSF55874">
    <property type="entry name" value="ATPase domain of HSP90 chaperone/DNA topoisomerase II/histidine kinase"/>
    <property type="match status" value="1"/>
</dbReference>
<feature type="domain" description="Histidine kinase/HSP90-like ATPase" evidence="2">
    <location>
        <begin position="26"/>
        <end position="133"/>
    </location>
</feature>
<dbReference type="InterPro" id="IPR003594">
    <property type="entry name" value="HATPase_dom"/>
</dbReference>
<protein>
    <recommendedName>
        <fullName evidence="2">Histidine kinase/HSP90-like ATPase domain-containing protein</fullName>
    </recommendedName>
</protein>
<dbReference type="Pfam" id="PF13581">
    <property type="entry name" value="HATPase_c_2"/>
    <property type="match status" value="1"/>
</dbReference>